<dbReference type="AlphaFoldDB" id="A0A2I3SJJ4"/>
<reference evidence="1" key="2">
    <citation type="submission" date="2025-08" db="UniProtKB">
        <authorList>
            <consortium name="Ensembl"/>
        </authorList>
    </citation>
    <scope>IDENTIFICATION</scope>
</reference>
<dbReference type="Proteomes" id="UP000002277">
    <property type="component" value="Chromosome 19"/>
</dbReference>
<evidence type="ECO:0000313" key="2">
    <source>
        <dbReference type="Proteomes" id="UP000002277"/>
    </source>
</evidence>
<accession>A0A2I3SJJ4</accession>
<evidence type="ECO:0000313" key="1">
    <source>
        <dbReference type="Ensembl" id="ENSPTRP00000077185.1"/>
    </source>
</evidence>
<protein>
    <submittedName>
        <fullName evidence="1">Uncharacterized protein</fullName>
    </submittedName>
</protein>
<reference evidence="1 2" key="1">
    <citation type="journal article" date="2005" name="Nature">
        <title>Initial sequence of the chimpanzee genome and comparison with the human genome.</title>
        <authorList>
            <consortium name="Chimpanzee sequencing and analysis consortium"/>
        </authorList>
    </citation>
    <scope>NUCLEOTIDE SEQUENCE [LARGE SCALE GENOMIC DNA]</scope>
</reference>
<sequence length="66" mass="7120">MAPARLSRCPCVSCSVGSGDMDGFLRADRAAAPEFPRRPWPMAAAGTFLHPFPWSESYSPGMTMSV</sequence>
<dbReference type="Bgee" id="ENSPTRG00000046798">
    <property type="expression patterns" value="Expressed in liver and 1 other cell type or tissue"/>
</dbReference>
<dbReference type="EMBL" id="AACZ04030956">
    <property type="status" value="NOT_ANNOTATED_CDS"/>
    <property type="molecule type" value="Genomic_DNA"/>
</dbReference>
<organism evidence="1 2">
    <name type="scientific">Pan troglodytes</name>
    <name type="common">Chimpanzee</name>
    <dbReference type="NCBI Taxonomy" id="9598"/>
    <lineage>
        <taxon>Eukaryota</taxon>
        <taxon>Metazoa</taxon>
        <taxon>Chordata</taxon>
        <taxon>Craniata</taxon>
        <taxon>Vertebrata</taxon>
        <taxon>Euteleostomi</taxon>
        <taxon>Mammalia</taxon>
        <taxon>Eutheria</taxon>
        <taxon>Euarchontoglires</taxon>
        <taxon>Primates</taxon>
        <taxon>Haplorrhini</taxon>
        <taxon>Catarrhini</taxon>
        <taxon>Hominidae</taxon>
        <taxon>Pan</taxon>
    </lineage>
</organism>
<keyword evidence="2" id="KW-1185">Reference proteome</keyword>
<name>A0A2I3SJJ4_PANTR</name>
<dbReference type="Ensembl" id="ENSPTRT00000092059.1">
    <property type="protein sequence ID" value="ENSPTRP00000077185.1"/>
    <property type="gene ID" value="ENSPTRG00000046798.1"/>
</dbReference>
<dbReference type="InParanoid" id="A0A2I3SJJ4"/>
<reference evidence="1" key="3">
    <citation type="submission" date="2025-09" db="UniProtKB">
        <authorList>
            <consortium name="Ensembl"/>
        </authorList>
    </citation>
    <scope>IDENTIFICATION</scope>
</reference>
<proteinExistence type="predicted"/>